<dbReference type="RefSeq" id="XP_008916144.1">
    <property type="nucleotide sequence ID" value="XM_008917896.1"/>
</dbReference>
<gene>
    <name evidence="1" type="ORF">PPTG_19466</name>
</gene>
<evidence type="ECO:0000313" key="2">
    <source>
        <dbReference type="Proteomes" id="UP000018817"/>
    </source>
</evidence>
<reference evidence="2" key="1">
    <citation type="submission" date="2011-12" db="EMBL/GenBank/DDBJ databases">
        <authorList>
            <consortium name="The Broad Institute Genome Sequencing Platform"/>
            <person name="Russ C."/>
            <person name="Tyler B."/>
            <person name="Panabieres F."/>
            <person name="Shan W."/>
            <person name="Tripathy S."/>
            <person name="Grunwald N."/>
            <person name="Machado M."/>
            <person name="Young S.K."/>
            <person name="Zeng Q."/>
            <person name="Gargeya S."/>
            <person name="Fitzgerald M."/>
            <person name="Haas B."/>
            <person name="Abouelleil A."/>
            <person name="Alvarado L."/>
            <person name="Arachchi H.M."/>
            <person name="Berlin A."/>
            <person name="Chapman S.B."/>
            <person name="Gearin G."/>
            <person name="Goldberg J."/>
            <person name="Griggs A."/>
            <person name="Gujja S."/>
            <person name="Hansen M."/>
            <person name="Heiman D."/>
            <person name="Howarth C."/>
            <person name="Larimer J."/>
            <person name="Lui A."/>
            <person name="MacDonald P.J.P."/>
            <person name="McCowen C."/>
            <person name="Montmayeur A."/>
            <person name="Murphy C."/>
            <person name="Neiman D."/>
            <person name="Pearson M."/>
            <person name="Priest M."/>
            <person name="Roberts A."/>
            <person name="Saif S."/>
            <person name="Shea T."/>
            <person name="Sisk P."/>
            <person name="Stolte C."/>
            <person name="Sykes S."/>
            <person name="Wortman J."/>
            <person name="Nusbaum C."/>
            <person name="Birren B."/>
        </authorList>
    </citation>
    <scope>NUCLEOTIDE SEQUENCE [LARGE SCALE GENOMIC DNA]</scope>
    <source>
        <strain evidence="2">INRA-310</strain>
    </source>
</reference>
<evidence type="ECO:0000313" key="1">
    <source>
        <dbReference type="EMBL" id="ETM98564.1"/>
    </source>
</evidence>
<organism evidence="1 2">
    <name type="scientific">Phytophthora nicotianae (strain INRA-310)</name>
    <name type="common">Phytophthora parasitica</name>
    <dbReference type="NCBI Taxonomy" id="761204"/>
    <lineage>
        <taxon>Eukaryota</taxon>
        <taxon>Sar</taxon>
        <taxon>Stramenopiles</taxon>
        <taxon>Oomycota</taxon>
        <taxon>Peronosporomycetes</taxon>
        <taxon>Peronosporales</taxon>
        <taxon>Peronosporaceae</taxon>
        <taxon>Phytophthora</taxon>
    </lineage>
</organism>
<sequence>MVKMQVSTWLSKPVSSIDGQKLYAARLGQWKRKTQTQQTKYGRFMIYHFPETRSSTSPTEVMPGIYAY</sequence>
<accession>W2PEY8</accession>
<dbReference type="Proteomes" id="UP000018817">
    <property type="component" value="Unassembled WGS sequence"/>
</dbReference>
<reference evidence="1 2" key="2">
    <citation type="submission" date="2013-11" db="EMBL/GenBank/DDBJ databases">
        <title>The Genome Sequence of Phytophthora parasitica INRA-310.</title>
        <authorList>
            <consortium name="The Broad Institute Genomics Platform"/>
            <person name="Russ C."/>
            <person name="Tyler B."/>
            <person name="Panabieres F."/>
            <person name="Shan W."/>
            <person name="Tripathy S."/>
            <person name="Grunwald N."/>
            <person name="Machado M."/>
            <person name="Johnson C.S."/>
            <person name="Arredondo F."/>
            <person name="Hong C."/>
            <person name="Coffey M."/>
            <person name="Young S.K."/>
            <person name="Zeng Q."/>
            <person name="Gargeya S."/>
            <person name="Fitzgerald M."/>
            <person name="Abouelleil A."/>
            <person name="Alvarado L."/>
            <person name="Chapman S.B."/>
            <person name="Gainer-Dewar J."/>
            <person name="Goldberg J."/>
            <person name="Griggs A."/>
            <person name="Gujja S."/>
            <person name="Hansen M."/>
            <person name="Howarth C."/>
            <person name="Imamovic A."/>
            <person name="Ireland A."/>
            <person name="Larimer J."/>
            <person name="McCowan C."/>
            <person name="Murphy C."/>
            <person name="Pearson M."/>
            <person name="Poon T.W."/>
            <person name="Priest M."/>
            <person name="Roberts A."/>
            <person name="Saif S."/>
            <person name="Shea T."/>
            <person name="Sykes S."/>
            <person name="Wortman J."/>
            <person name="Nusbaum C."/>
            <person name="Birren B."/>
        </authorList>
    </citation>
    <scope>NUCLEOTIDE SEQUENCE [LARGE SCALE GENOMIC DNA]</scope>
    <source>
        <strain evidence="1 2">INRA-310</strain>
    </source>
</reference>
<protein>
    <submittedName>
        <fullName evidence="1">Uncharacterized protein</fullName>
    </submittedName>
</protein>
<dbReference type="GeneID" id="20188229"/>
<proteinExistence type="predicted"/>
<dbReference type="EMBL" id="KI669681">
    <property type="protein sequence ID" value="ETM98564.1"/>
    <property type="molecule type" value="Genomic_DNA"/>
</dbReference>
<dbReference type="AlphaFoldDB" id="W2PEY8"/>
<name>W2PEY8_PHYN3</name>
<dbReference type="VEuPathDB" id="FungiDB:PPTG_19466"/>